<dbReference type="EMBL" id="KZ503267">
    <property type="protein sequence ID" value="PKU66557.1"/>
    <property type="molecule type" value="Genomic_DNA"/>
</dbReference>
<dbReference type="AlphaFoldDB" id="A0A2I0VT18"/>
<organism evidence="1 2">
    <name type="scientific">Dendrobium catenatum</name>
    <dbReference type="NCBI Taxonomy" id="906689"/>
    <lineage>
        <taxon>Eukaryota</taxon>
        <taxon>Viridiplantae</taxon>
        <taxon>Streptophyta</taxon>
        <taxon>Embryophyta</taxon>
        <taxon>Tracheophyta</taxon>
        <taxon>Spermatophyta</taxon>
        <taxon>Magnoliopsida</taxon>
        <taxon>Liliopsida</taxon>
        <taxon>Asparagales</taxon>
        <taxon>Orchidaceae</taxon>
        <taxon>Epidendroideae</taxon>
        <taxon>Malaxideae</taxon>
        <taxon>Dendrobiinae</taxon>
        <taxon>Dendrobium</taxon>
    </lineage>
</organism>
<reference evidence="1 2" key="1">
    <citation type="journal article" date="2016" name="Sci. Rep.">
        <title>The Dendrobium catenatum Lindl. genome sequence provides insights into polysaccharide synthase, floral development and adaptive evolution.</title>
        <authorList>
            <person name="Zhang G.Q."/>
            <person name="Xu Q."/>
            <person name="Bian C."/>
            <person name="Tsai W.C."/>
            <person name="Yeh C.M."/>
            <person name="Liu K.W."/>
            <person name="Yoshida K."/>
            <person name="Zhang L.S."/>
            <person name="Chang S.B."/>
            <person name="Chen F."/>
            <person name="Shi Y."/>
            <person name="Su Y.Y."/>
            <person name="Zhang Y.Q."/>
            <person name="Chen L.J."/>
            <person name="Yin Y."/>
            <person name="Lin M."/>
            <person name="Huang H."/>
            <person name="Deng H."/>
            <person name="Wang Z.W."/>
            <person name="Zhu S.L."/>
            <person name="Zhao X."/>
            <person name="Deng C."/>
            <person name="Niu S.C."/>
            <person name="Huang J."/>
            <person name="Wang M."/>
            <person name="Liu G.H."/>
            <person name="Yang H.J."/>
            <person name="Xiao X.J."/>
            <person name="Hsiao Y.Y."/>
            <person name="Wu W.L."/>
            <person name="Chen Y.Y."/>
            <person name="Mitsuda N."/>
            <person name="Ohme-Takagi M."/>
            <person name="Luo Y.B."/>
            <person name="Van de Peer Y."/>
            <person name="Liu Z.J."/>
        </authorList>
    </citation>
    <scope>NUCLEOTIDE SEQUENCE [LARGE SCALE GENOMIC DNA]</scope>
    <source>
        <tissue evidence="1">The whole plant</tissue>
    </source>
</reference>
<dbReference type="Proteomes" id="UP000233837">
    <property type="component" value="Unassembled WGS sequence"/>
</dbReference>
<protein>
    <submittedName>
        <fullName evidence="1">Uncharacterized protein</fullName>
    </submittedName>
</protein>
<name>A0A2I0VT18_9ASPA</name>
<evidence type="ECO:0000313" key="2">
    <source>
        <dbReference type="Proteomes" id="UP000233837"/>
    </source>
</evidence>
<gene>
    <name evidence="1" type="ORF">MA16_Dca006885</name>
</gene>
<sequence>MTNIDCIKKIYTPALGRIINKQIPSNNTFQAIQIGASSPHGCSSVGQESGRVQLDKSLEDHDWHQHFVKYSPSY</sequence>
<reference evidence="1 2" key="2">
    <citation type="journal article" date="2017" name="Nature">
        <title>The Apostasia genome and the evolution of orchids.</title>
        <authorList>
            <person name="Zhang G.Q."/>
            <person name="Liu K.W."/>
            <person name="Li Z."/>
            <person name="Lohaus R."/>
            <person name="Hsiao Y.Y."/>
            <person name="Niu S.C."/>
            <person name="Wang J.Y."/>
            <person name="Lin Y.C."/>
            <person name="Xu Q."/>
            <person name="Chen L.J."/>
            <person name="Yoshida K."/>
            <person name="Fujiwara S."/>
            <person name="Wang Z.W."/>
            <person name="Zhang Y.Q."/>
            <person name="Mitsuda N."/>
            <person name="Wang M."/>
            <person name="Liu G.H."/>
            <person name="Pecoraro L."/>
            <person name="Huang H.X."/>
            <person name="Xiao X.J."/>
            <person name="Lin M."/>
            <person name="Wu X.Y."/>
            <person name="Wu W.L."/>
            <person name="Chen Y.Y."/>
            <person name="Chang S.B."/>
            <person name="Sakamoto S."/>
            <person name="Ohme-Takagi M."/>
            <person name="Yagi M."/>
            <person name="Zeng S.J."/>
            <person name="Shen C.Y."/>
            <person name="Yeh C.M."/>
            <person name="Luo Y.B."/>
            <person name="Tsai W.C."/>
            <person name="Van de Peer Y."/>
            <person name="Liu Z.J."/>
        </authorList>
    </citation>
    <scope>NUCLEOTIDE SEQUENCE [LARGE SCALE GENOMIC DNA]</scope>
    <source>
        <tissue evidence="1">The whole plant</tissue>
    </source>
</reference>
<proteinExistence type="predicted"/>
<accession>A0A2I0VT18</accession>
<keyword evidence="2" id="KW-1185">Reference proteome</keyword>
<evidence type="ECO:0000313" key="1">
    <source>
        <dbReference type="EMBL" id="PKU66557.1"/>
    </source>
</evidence>